<keyword evidence="4" id="KW-1133">Transmembrane helix</keyword>
<dbReference type="InterPro" id="IPR013105">
    <property type="entry name" value="TPR_2"/>
</dbReference>
<gene>
    <name evidence="5" type="ORF">COV41_01495</name>
</gene>
<dbReference type="Pfam" id="PF13174">
    <property type="entry name" value="TPR_6"/>
    <property type="match status" value="1"/>
</dbReference>
<feature type="transmembrane region" description="Helical" evidence="4">
    <location>
        <begin position="6"/>
        <end position="27"/>
    </location>
</feature>
<reference evidence="5 6" key="1">
    <citation type="submission" date="2017-09" db="EMBL/GenBank/DDBJ databases">
        <title>Depth-based differentiation of microbial function through sediment-hosted aquifers and enrichment of novel symbionts in the deep terrestrial subsurface.</title>
        <authorList>
            <person name="Probst A.J."/>
            <person name="Ladd B."/>
            <person name="Jarett J.K."/>
            <person name="Geller-Mcgrath D.E."/>
            <person name="Sieber C.M."/>
            <person name="Emerson J.B."/>
            <person name="Anantharaman K."/>
            <person name="Thomas B.C."/>
            <person name="Malmstrom R."/>
            <person name="Stieglmeier M."/>
            <person name="Klingl A."/>
            <person name="Woyke T."/>
            <person name="Ryan C.M."/>
            <person name="Banfield J.F."/>
        </authorList>
    </citation>
    <scope>NUCLEOTIDE SEQUENCE [LARGE SCALE GENOMIC DNA]</scope>
    <source>
        <strain evidence="5">CG11_big_fil_rev_8_21_14_0_20_43_10</strain>
    </source>
</reference>
<keyword evidence="4" id="KW-0472">Membrane</keyword>
<dbReference type="SUPFAM" id="SSF48452">
    <property type="entry name" value="TPR-like"/>
    <property type="match status" value="1"/>
</dbReference>
<dbReference type="InterPro" id="IPR051012">
    <property type="entry name" value="CellSynth/LPSAsmb/PSIAsmb"/>
</dbReference>
<proteinExistence type="predicted"/>
<dbReference type="EMBL" id="PCXE01000025">
    <property type="protein sequence ID" value="PIR26416.1"/>
    <property type="molecule type" value="Genomic_DNA"/>
</dbReference>
<sequence length="250" mass="29274">MKKNFYPAIFLILLIVISAVFYFLFFIGKKEPSQEPPLVGWEIAAEEEFIEFSEIFKNNQLGLETLTKAKENSEKIRKDPNNYDLYIEAGIYWKVLGDLLVPTFQKEKAEIFYQKAIKIYQKAIEISQGKAWIPYLNLGNVSRAIKDYSRAETAYRKALELSPGEGMLWSTLAEFYRYDLKKSPEEVKNVYKEGLKVVVINANLLQEYANYLRDIGQLKEALEIFQQLYEEYPAAYLKEEIERIKIELEK</sequence>
<dbReference type="PANTHER" id="PTHR45586">
    <property type="entry name" value="TPR REPEAT-CONTAINING PROTEIN PA4667"/>
    <property type="match status" value="1"/>
</dbReference>
<keyword evidence="1" id="KW-0677">Repeat</keyword>
<evidence type="ECO:0000313" key="6">
    <source>
        <dbReference type="Proteomes" id="UP000236846"/>
    </source>
</evidence>
<evidence type="ECO:0000256" key="3">
    <source>
        <dbReference type="PROSITE-ProRule" id="PRU00339"/>
    </source>
</evidence>
<organism evidence="5 6">
    <name type="scientific">Candidatus Brennerbacteria bacterium CG11_big_fil_rev_8_21_14_0_20_43_10</name>
    <dbReference type="NCBI Taxonomy" id="1974523"/>
    <lineage>
        <taxon>Bacteria</taxon>
        <taxon>Candidatus Brenneribacteriota</taxon>
    </lineage>
</organism>
<dbReference type="Gene3D" id="1.25.40.10">
    <property type="entry name" value="Tetratricopeptide repeat domain"/>
    <property type="match status" value="1"/>
</dbReference>
<dbReference type="Pfam" id="PF13181">
    <property type="entry name" value="TPR_8"/>
    <property type="match status" value="1"/>
</dbReference>
<dbReference type="Proteomes" id="UP000236846">
    <property type="component" value="Unassembled WGS sequence"/>
</dbReference>
<dbReference type="InterPro" id="IPR019734">
    <property type="entry name" value="TPR_rpt"/>
</dbReference>
<keyword evidence="4" id="KW-0812">Transmembrane</keyword>
<accession>A0A2H0PY15</accession>
<feature type="repeat" description="TPR" evidence="3">
    <location>
        <begin position="132"/>
        <end position="165"/>
    </location>
</feature>
<dbReference type="InterPro" id="IPR011990">
    <property type="entry name" value="TPR-like_helical_dom_sf"/>
</dbReference>
<dbReference type="PROSITE" id="PS50005">
    <property type="entry name" value="TPR"/>
    <property type="match status" value="1"/>
</dbReference>
<protein>
    <submittedName>
        <fullName evidence="5">Uncharacterized protein</fullName>
    </submittedName>
</protein>
<dbReference type="PANTHER" id="PTHR45586:SF1">
    <property type="entry name" value="LIPOPOLYSACCHARIDE ASSEMBLY PROTEIN B"/>
    <property type="match status" value="1"/>
</dbReference>
<keyword evidence="2 3" id="KW-0802">TPR repeat</keyword>
<name>A0A2H0PY15_9BACT</name>
<dbReference type="Pfam" id="PF07719">
    <property type="entry name" value="TPR_2"/>
    <property type="match status" value="1"/>
</dbReference>
<dbReference type="AlphaFoldDB" id="A0A2H0PY15"/>
<evidence type="ECO:0000256" key="2">
    <source>
        <dbReference type="ARBA" id="ARBA00022803"/>
    </source>
</evidence>
<evidence type="ECO:0000256" key="4">
    <source>
        <dbReference type="SAM" id="Phobius"/>
    </source>
</evidence>
<evidence type="ECO:0000256" key="1">
    <source>
        <dbReference type="ARBA" id="ARBA00022737"/>
    </source>
</evidence>
<comment type="caution">
    <text evidence="5">The sequence shown here is derived from an EMBL/GenBank/DDBJ whole genome shotgun (WGS) entry which is preliminary data.</text>
</comment>
<evidence type="ECO:0000313" key="5">
    <source>
        <dbReference type="EMBL" id="PIR26416.1"/>
    </source>
</evidence>
<dbReference type="SMART" id="SM00028">
    <property type="entry name" value="TPR"/>
    <property type="match status" value="3"/>
</dbReference>